<reference evidence="2 3" key="1">
    <citation type="journal article" date="2015" name="Genome Announc.">
        <title>Complete Genome Sequence of Pelosinus fermentans JBW45, a Member of a Remarkably Competitive Group of Negativicutes in the Firmicutes Phylum.</title>
        <authorList>
            <person name="De Leon K.B."/>
            <person name="Utturkar S.M."/>
            <person name="Camilleri L.B."/>
            <person name="Elias D.A."/>
            <person name="Arkin A.P."/>
            <person name="Fields M.W."/>
            <person name="Brown S.D."/>
            <person name="Wall J.D."/>
        </authorList>
    </citation>
    <scope>NUCLEOTIDE SEQUENCE [LARGE SCALE GENOMIC DNA]</scope>
    <source>
        <strain evidence="2 3">JBW45</strain>
    </source>
</reference>
<dbReference type="RefSeq" id="WP_007958844.1">
    <property type="nucleotide sequence ID" value="NZ_CP010978.1"/>
</dbReference>
<evidence type="ECO:0000313" key="3">
    <source>
        <dbReference type="Proteomes" id="UP000005361"/>
    </source>
</evidence>
<dbReference type="AlphaFoldDB" id="I9NNK6"/>
<accession>I9NNK6</accession>
<evidence type="ECO:0000313" key="2">
    <source>
        <dbReference type="EMBL" id="AJQ25907.1"/>
    </source>
</evidence>
<gene>
    <name evidence="2" type="ORF">JBW_00555</name>
</gene>
<organism evidence="2 3">
    <name type="scientific">Pelosinus fermentans JBW45</name>
    <dbReference type="NCBI Taxonomy" id="1192197"/>
    <lineage>
        <taxon>Bacteria</taxon>
        <taxon>Bacillati</taxon>
        <taxon>Bacillota</taxon>
        <taxon>Negativicutes</taxon>
        <taxon>Selenomonadales</taxon>
        <taxon>Sporomusaceae</taxon>
        <taxon>Pelosinus</taxon>
    </lineage>
</organism>
<feature type="compositionally biased region" description="Polar residues" evidence="1">
    <location>
        <begin position="62"/>
        <end position="72"/>
    </location>
</feature>
<evidence type="ECO:0000256" key="1">
    <source>
        <dbReference type="SAM" id="MobiDB-lite"/>
    </source>
</evidence>
<proteinExistence type="predicted"/>
<dbReference type="EMBL" id="CP010978">
    <property type="protein sequence ID" value="AJQ25907.1"/>
    <property type="molecule type" value="Genomic_DNA"/>
</dbReference>
<name>I9NNK6_9FIRM</name>
<dbReference type="HOGENOM" id="CLU_794210_0_0_9"/>
<sequence>MRITKTNTSLLSNVLQSLMIKTTTNQNKMATVATNISLKSKTVNTGYDQNGNDLVYNTATNQKLSNSNSEAQDLTDPSKKYTGSSTANQLGEKFANGDELSDEEYYFMLKELDGNIFDAAFHKRNAVLEEKKISTVLTKNNIQLSSDQELRISVDCQNKITVSGIDDPEKCQQIANDLSSEASTLASLFQHNSETYTKVSGNFAGTAQALGRIANYLNEKTNGKIAITDLTVEDGKIVGLTPELDRLLNRNITPEDCLKFDERENDTMKYGIIGAITYISINGAEDLPQMSFTLSYKNGKLSCIEQPDLIASHPETRTREQYIDQANLIQQDPMAYFNNLLKQQIKGQW</sequence>
<feature type="region of interest" description="Disordered" evidence="1">
    <location>
        <begin position="62"/>
        <end position="87"/>
    </location>
</feature>
<protein>
    <submittedName>
        <fullName evidence="2">Uncharacterized protein</fullName>
    </submittedName>
</protein>
<reference evidence="3" key="2">
    <citation type="submission" date="2015-02" db="EMBL/GenBank/DDBJ databases">
        <title>Complete Genome Sequence of Pelosinus fermentans JBW45.</title>
        <authorList>
            <person name="De Leon K.B."/>
            <person name="Utturkar S.M."/>
            <person name="Camilleri L.B."/>
            <person name="Arkin A.P."/>
            <person name="Fields M.W."/>
            <person name="Brown S.D."/>
            <person name="Wall J.D."/>
        </authorList>
    </citation>
    <scope>NUCLEOTIDE SEQUENCE [LARGE SCALE GENOMIC DNA]</scope>
    <source>
        <strain evidence="3">JBW45</strain>
    </source>
</reference>
<dbReference type="Proteomes" id="UP000005361">
    <property type="component" value="Chromosome"/>
</dbReference>
<dbReference type="KEGG" id="pft:JBW_00555"/>